<reference evidence="1" key="1">
    <citation type="submission" date="2021-12" db="EMBL/GenBank/DDBJ databases">
        <title>Curvularia clavata genome.</title>
        <authorList>
            <person name="Cao Y."/>
        </authorList>
    </citation>
    <scope>NUCLEOTIDE SEQUENCE</scope>
    <source>
        <strain evidence="1">Yc1106</strain>
    </source>
</reference>
<name>A0A9Q8ZCU9_CURCL</name>
<evidence type="ECO:0000313" key="1">
    <source>
        <dbReference type="EMBL" id="USP77958.1"/>
    </source>
</evidence>
<dbReference type="AlphaFoldDB" id="A0A9Q8ZCU9"/>
<dbReference type="EMBL" id="CP089276">
    <property type="protein sequence ID" value="USP77958.1"/>
    <property type="molecule type" value="Genomic_DNA"/>
</dbReference>
<organism evidence="1 2">
    <name type="scientific">Curvularia clavata</name>
    <dbReference type="NCBI Taxonomy" id="95742"/>
    <lineage>
        <taxon>Eukaryota</taxon>
        <taxon>Fungi</taxon>
        <taxon>Dikarya</taxon>
        <taxon>Ascomycota</taxon>
        <taxon>Pezizomycotina</taxon>
        <taxon>Dothideomycetes</taxon>
        <taxon>Pleosporomycetidae</taxon>
        <taxon>Pleosporales</taxon>
        <taxon>Pleosporineae</taxon>
        <taxon>Pleosporaceae</taxon>
        <taxon>Curvularia</taxon>
    </lineage>
</organism>
<dbReference type="VEuPathDB" id="FungiDB:yc1106_05232"/>
<sequence length="263" mass="28830">MYRTIQVSSGFIISPLTDNFISLDSQDIGEEAMSDEFKAIRDEEAMRLKRLHGVGGLRRLDNLACINTYAKMFQTQGSLLLVVTNSTSIVYGDISCGTFDCWVCNDDEMSCELSPSTNDLRAHPAGWQPGSSQLTVSYCLSEPLPEECKVHLTLHLAVVVTALSLIKAVVIISLSQRLRESPLVTIGDAVASFLSTPEPSTKDMCLVSKQDVKKAKDVWPNEDTLDIFVGSLSCSTNPFYESTPTVPKHWAESVKSVSADQLT</sequence>
<dbReference type="Proteomes" id="UP001056012">
    <property type="component" value="Chromosome 3"/>
</dbReference>
<proteinExistence type="predicted"/>
<keyword evidence="2" id="KW-1185">Reference proteome</keyword>
<dbReference type="PANTHER" id="PTHR35395:SF1">
    <property type="entry name" value="DUF6536 DOMAIN-CONTAINING PROTEIN"/>
    <property type="match status" value="1"/>
</dbReference>
<evidence type="ECO:0000313" key="2">
    <source>
        <dbReference type="Proteomes" id="UP001056012"/>
    </source>
</evidence>
<dbReference type="OrthoDB" id="5429634at2759"/>
<dbReference type="PANTHER" id="PTHR35395">
    <property type="entry name" value="DUF6536 DOMAIN-CONTAINING PROTEIN"/>
    <property type="match status" value="1"/>
</dbReference>
<gene>
    <name evidence="1" type="ORF">yc1106_05232</name>
</gene>
<accession>A0A9Q8ZCU9</accession>
<protein>
    <submittedName>
        <fullName evidence="1">Uncharacterized protein</fullName>
    </submittedName>
</protein>